<dbReference type="InterPro" id="IPR052393">
    <property type="entry name" value="Cadmium-induced_rsp"/>
</dbReference>
<dbReference type="OrthoDB" id="9789608at2"/>
<dbReference type="Gene3D" id="3.10.180.10">
    <property type="entry name" value="2,3-Dihydroxybiphenyl 1,2-Dioxygenase, domain 1"/>
    <property type="match status" value="1"/>
</dbReference>
<name>A0A1M7JXG9_9BRAD</name>
<gene>
    <name evidence="2" type="ORF">SAMN05444171_0038</name>
</gene>
<dbReference type="EMBL" id="FNTI01000001">
    <property type="protein sequence ID" value="SEB83752.1"/>
    <property type="molecule type" value="Genomic_DNA"/>
</dbReference>
<dbReference type="InterPro" id="IPR004360">
    <property type="entry name" value="Glyas_Fos-R_dOase_dom"/>
</dbReference>
<dbReference type="AlphaFoldDB" id="A0A1M7JXG9"/>
<accession>A0A1M7JXG9</accession>
<dbReference type="SUPFAM" id="SSF54593">
    <property type="entry name" value="Glyoxalase/Bleomycin resistance protein/Dihydroxybiphenyl dioxygenase"/>
    <property type="match status" value="1"/>
</dbReference>
<evidence type="ECO:0000313" key="2">
    <source>
        <dbReference type="EMBL" id="SEB83752.1"/>
    </source>
</evidence>
<dbReference type="NCBIfam" id="NF041414">
    <property type="entry name" value="ArsI_CadI_VOC"/>
    <property type="match status" value="1"/>
</dbReference>
<evidence type="ECO:0000259" key="1">
    <source>
        <dbReference type="PROSITE" id="PS51819"/>
    </source>
</evidence>
<protein>
    <recommendedName>
        <fullName evidence="1">VOC domain-containing protein</fullName>
    </recommendedName>
</protein>
<organism evidence="2 3">
    <name type="scientific">Bradyrhizobium lablabi</name>
    <dbReference type="NCBI Taxonomy" id="722472"/>
    <lineage>
        <taxon>Bacteria</taxon>
        <taxon>Pseudomonadati</taxon>
        <taxon>Pseudomonadota</taxon>
        <taxon>Alphaproteobacteria</taxon>
        <taxon>Hyphomicrobiales</taxon>
        <taxon>Nitrobacteraceae</taxon>
        <taxon>Bradyrhizobium</taxon>
    </lineage>
</organism>
<sequence>MKRLHIHMAVEDLPRSIGFYSALFAAEPAVVKADYAKWMLEDPRVNFAISTRGRQPGLDHLGIQVENSGELQEVYARLHKAGGEVIEQGATACCYAKSEKSWIDDPAGIAWETFLTTGESVDYGDGTGERAVRVAHEKQSACCVPQAAPVATASACCDS</sequence>
<dbReference type="Pfam" id="PF00903">
    <property type="entry name" value="Glyoxalase"/>
    <property type="match status" value="1"/>
</dbReference>
<feature type="domain" description="VOC" evidence="1">
    <location>
        <begin position="2"/>
        <end position="116"/>
    </location>
</feature>
<dbReference type="InterPro" id="IPR037523">
    <property type="entry name" value="VOC_core"/>
</dbReference>
<dbReference type="Proteomes" id="UP000183208">
    <property type="component" value="Unassembled WGS sequence"/>
</dbReference>
<proteinExistence type="predicted"/>
<dbReference type="PANTHER" id="PTHR41294:SF1">
    <property type="entry name" value="CADMIUM-INDUCED PROTEIN CADI"/>
    <property type="match status" value="1"/>
</dbReference>
<dbReference type="PROSITE" id="PS51819">
    <property type="entry name" value="VOC"/>
    <property type="match status" value="1"/>
</dbReference>
<evidence type="ECO:0000313" key="3">
    <source>
        <dbReference type="Proteomes" id="UP000183208"/>
    </source>
</evidence>
<dbReference type="RefSeq" id="WP_074814061.1">
    <property type="nucleotide sequence ID" value="NZ_FNTI01000001.1"/>
</dbReference>
<dbReference type="PANTHER" id="PTHR41294">
    <property type="entry name" value="CADMIUM-INDUCED PROTEIN CADI"/>
    <property type="match status" value="1"/>
</dbReference>
<dbReference type="InterPro" id="IPR049789">
    <property type="entry name" value="ArsI/CadI-like"/>
</dbReference>
<dbReference type="GO" id="GO:0046686">
    <property type="term" value="P:response to cadmium ion"/>
    <property type="evidence" value="ECO:0007669"/>
    <property type="project" value="TreeGrafter"/>
</dbReference>
<reference evidence="2 3" key="1">
    <citation type="submission" date="2016-10" db="EMBL/GenBank/DDBJ databases">
        <authorList>
            <person name="de Groot N.N."/>
        </authorList>
    </citation>
    <scope>NUCLEOTIDE SEQUENCE [LARGE SCALE GENOMIC DNA]</scope>
    <source>
        <strain evidence="2 3">GAS522</strain>
    </source>
</reference>
<dbReference type="InterPro" id="IPR029068">
    <property type="entry name" value="Glyas_Bleomycin-R_OHBP_Dase"/>
</dbReference>